<dbReference type="GO" id="GO:0005886">
    <property type="term" value="C:plasma membrane"/>
    <property type="evidence" value="ECO:0007669"/>
    <property type="project" value="UniProtKB-SubCell"/>
</dbReference>
<feature type="domain" description="Cardiolipin synthase N-terminal" evidence="8">
    <location>
        <begin position="56"/>
        <end position="100"/>
    </location>
</feature>
<evidence type="ECO:0000256" key="5">
    <source>
        <dbReference type="ARBA" id="ARBA00023136"/>
    </source>
</evidence>
<dbReference type="Proteomes" id="UP000658613">
    <property type="component" value="Unassembled WGS sequence"/>
</dbReference>
<proteinExistence type="predicted"/>
<accession>A0A931E311</accession>
<evidence type="ECO:0000256" key="4">
    <source>
        <dbReference type="ARBA" id="ARBA00022989"/>
    </source>
</evidence>
<dbReference type="RefSeq" id="WP_290178435.1">
    <property type="nucleotide sequence ID" value="NZ_CP046980.1"/>
</dbReference>
<evidence type="ECO:0000259" key="7">
    <source>
        <dbReference type="Pfam" id="PF09851"/>
    </source>
</evidence>
<evidence type="ECO:0000313" key="10">
    <source>
        <dbReference type="Proteomes" id="UP000658613"/>
    </source>
</evidence>
<comment type="subcellular location">
    <subcellularLocation>
        <location evidence="1">Cell membrane</location>
        <topology evidence="1">Multi-pass membrane protein</topology>
    </subcellularLocation>
</comment>
<protein>
    <recommendedName>
        <fullName evidence="11">SHOCT domain-containing protein</fullName>
    </recommendedName>
</protein>
<evidence type="ECO:0000256" key="3">
    <source>
        <dbReference type="ARBA" id="ARBA00022692"/>
    </source>
</evidence>
<dbReference type="InterPro" id="IPR027379">
    <property type="entry name" value="CLS_N"/>
</dbReference>
<evidence type="ECO:0000256" key="2">
    <source>
        <dbReference type="ARBA" id="ARBA00022475"/>
    </source>
</evidence>
<dbReference type="InterPro" id="IPR018649">
    <property type="entry name" value="SHOCT"/>
</dbReference>
<gene>
    <name evidence="9" type="ORF">IW254_001634</name>
</gene>
<evidence type="ECO:0000256" key="6">
    <source>
        <dbReference type="SAM" id="Phobius"/>
    </source>
</evidence>
<feature type="domain" description="SHOCT" evidence="7">
    <location>
        <begin position="137"/>
        <end position="164"/>
    </location>
</feature>
<keyword evidence="5 6" id="KW-0472">Membrane</keyword>
<keyword evidence="10" id="KW-1185">Reference proteome</keyword>
<reference evidence="9" key="1">
    <citation type="submission" date="2020-11" db="EMBL/GenBank/DDBJ databases">
        <title>Sequencing the genomes of 1000 actinobacteria strains.</title>
        <authorList>
            <person name="Klenk H.-P."/>
        </authorList>
    </citation>
    <scope>NUCLEOTIDE SEQUENCE</scope>
    <source>
        <strain evidence="9">DSM 45632</strain>
    </source>
</reference>
<keyword evidence="4 6" id="KW-1133">Transmembrane helix</keyword>
<dbReference type="AlphaFoldDB" id="A0A931E311"/>
<comment type="caution">
    <text evidence="9">The sequence shown here is derived from an EMBL/GenBank/DDBJ whole genome shotgun (WGS) entry which is preliminary data.</text>
</comment>
<keyword evidence="3 6" id="KW-0812">Transmembrane</keyword>
<organism evidence="9 10">
    <name type="scientific">Corynebacterium aquatimens</name>
    <dbReference type="NCBI Taxonomy" id="1190508"/>
    <lineage>
        <taxon>Bacteria</taxon>
        <taxon>Bacillati</taxon>
        <taxon>Actinomycetota</taxon>
        <taxon>Actinomycetes</taxon>
        <taxon>Mycobacteriales</taxon>
        <taxon>Corynebacteriaceae</taxon>
        <taxon>Corynebacterium</taxon>
    </lineage>
</organism>
<feature type="transmembrane region" description="Helical" evidence="6">
    <location>
        <begin position="43"/>
        <end position="64"/>
    </location>
</feature>
<feature type="transmembrane region" description="Helical" evidence="6">
    <location>
        <begin position="76"/>
        <end position="99"/>
    </location>
</feature>
<evidence type="ECO:0000313" key="9">
    <source>
        <dbReference type="EMBL" id="MBG6122665.1"/>
    </source>
</evidence>
<keyword evidence="2" id="KW-1003">Cell membrane</keyword>
<dbReference type="Pfam" id="PF09851">
    <property type="entry name" value="SHOCT"/>
    <property type="match status" value="1"/>
</dbReference>
<sequence>MVRRRPGHVLVPNRRALGSAWTARPASIQSGGSQQMFGDNGSFLLAMFEFFIFFAWFMSLWWIFGDLFRSKDLGGFAKALWVVFIVALPFIGMLAYLLVRGRGMTDRAVEAHQELQQRQDEYIKSVAGGSAGSSPTDEIASAKALLDSGAITQQEFDQIKARALSSV</sequence>
<dbReference type="Pfam" id="PF13396">
    <property type="entry name" value="PLDc_N"/>
    <property type="match status" value="1"/>
</dbReference>
<dbReference type="EMBL" id="JADOUE010000001">
    <property type="protein sequence ID" value="MBG6122665.1"/>
    <property type="molecule type" value="Genomic_DNA"/>
</dbReference>
<evidence type="ECO:0008006" key="11">
    <source>
        <dbReference type="Google" id="ProtNLM"/>
    </source>
</evidence>
<evidence type="ECO:0000259" key="8">
    <source>
        <dbReference type="Pfam" id="PF13396"/>
    </source>
</evidence>
<name>A0A931E311_9CORY</name>
<evidence type="ECO:0000256" key="1">
    <source>
        <dbReference type="ARBA" id="ARBA00004651"/>
    </source>
</evidence>